<comment type="caution">
    <text evidence="1">The sequence shown here is derived from an EMBL/GenBank/DDBJ whole genome shotgun (WGS) entry which is preliminary data.</text>
</comment>
<proteinExistence type="predicted"/>
<reference evidence="1 2" key="1">
    <citation type="submission" date="2016-03" db="EMBL/GenBank/DDBJ databases">
        <title>Whole genome sequencing of Grifola frondosa 9006-11.</title>
        <authorList>
            <person name="Min B."/>
            <person name="Park H."/>
            <person name="Kim J.-G."/>
            <person name="Cho H."/>
            <person name="Oh Y.-L."/>
            <person name="Kong W.-S."/>
            <person name="Choi I.-G."/>
        </authorList>
    </citation>
    <scope>NUCLEOTIDE SEQUENCE [LARGE SCALE GENOMIC DNA]</scope>
    <source>
        <strain evidence="1 2">9006-11</strain>
    </source>
</reference>
<dbReference type="STRING" id="5627.A0A1C7M7H9"/>
<evidence type="ECO:0000313" key="2">
    <source>
        <dbReference type="Proteomes" id="UP000092993"/>
    </source>
</evidence>
<protein>
    <submittedName>
        <fullName evidence="1">Uncharacterized protein</fullName>
    </submittedName>
</protein>
<organism evidence="1 2">
    <name type="scientific">Grifola frondosa</name>
    <name type="common">Maitake</name>
    <name type="synonym">Polyporus frondosus</name>
    <dbReference type="NCBI Taxonomy" id="5627"/>
    <lineage>
        <taxon>Eukaryota</taxon>
        <taxon>Fungi</taxon>
        <taxon>Dikarya</taxon>
        <taxon>Basidiomycota</taxon>
        <taxon>Agaricomycotina</taxon>
        <taxon>Agaricomycetes</taxon>
        <taxon>Polyporales</taxon>
        <taxon>Grifolaceae</taxon>
        <taxon>Grifola</taxon>
    </lineage>
</organism>
<dbReference type="Proteomes" id="UP000092993">
    <property type="component" value="Unassembled WGS sequence"/>
</dbReference>
<sequence>MVVPDPYETYLHGLKPGETPEVLTVAKESHALRSINGLVDNKEDVEGIIDPGSQIISMSEEFSANGEVRPVLGLVRNVPFQVFDIVLYLQIHVIRQAAYDILLGDHSTF</sequence>
<gene>
    <name evidence="1" type="ORF">A0H81_07005</name>
</gene>
<keyword evidence="2" id="KW-1185">Reference proteome</keyword>
<dbReference type="EMBL" id="LUGG01000007">
    <property type="protein sequence ID" value="OBZ72850.1"/>
    <property type="molecule type" value="Genomic_DNA"/>
</dbReference>
<dbReference type="OrthoDB" id="2801388at2759"/>
<evidence type="ECO:0000313" key="1">
    <source>
        <dbReference type="EMBL" id="OBZ72850.1"/>
    </source>
</evidence>
<name>A0A1C7M7H9_GRIFR</name>
<accession>A0A1C7M7H9</accession>
<dbReference type="AlphaFoldDB" id="A0A1C7M7H9"/>
<dbReference type="CDD" id="cd00303">
    <property type="entry name" value="retropepsin_like"/>
    <property type="match status" value="1"/>
</dbReference>